<dbReference type="EMBL" id="KN551714">
    <property type="protein sequence ID" value="KHJ91915.1"/>
    <property type="molecule type" value="Genomic_DNA"/>
</dbReference>
<accession>A0A0B1T955</accession>
<dbReference type="OrthoDB" id="5875376at2759"/>
<gene>
    <name evidence="1" type="ORF">OESDEN_08205</name>
</gene>
<evidence type="ECO:0000313" key="2">
    <source>
        <dbReference type="Proteomes" id="UP000053660"/>
    </source>
</evidence>
<organism evidence="1 2">
    <name type="scientific">Oesophagostomum dentatum</name>
    <name type="common">Nodular worm</name>
    <dbReference type="NCBI Taxonomy" id="61180"/>
    <lineage>
        <taxon>Eukaryota</taxon>
        <taxon>Metazoa</taxon>
        <taxon>Ecdysozoa</taxon>
        <taxon>Nematoda</taxon>
        <taxon>Chromadorea</taxon>
        <taxon>Rhabditida</taxon>
        <taxon>Rhabditina</taxon>
        <taxon>Rhabditomorpha</taxon>
        <taxon>Strongyloidea</taxon>
        <taxon>Strongylidae</taxon>
        <taxon>Oesophagostomum</taxon>
    </lineage>
</organism>
<evidence type="ECO:0000313" key="1">
    <source>
        <dbReference type="EMBL" id="KHJ91915.1"/>
    </source>
</evidence>
<dbReference type="Proteomes" id="UP000053660">
    <property type="component" value="Unassembled WGS sequence"/>
</dbReference>
<dbReference type="AlphaFoldDB" id="A0A0B1T955"/>
<name>A0A0B1T955_OESDE</name>
<reference evidence="1 2" key="1">
    <citation type="submission" date="2014-03" db="EMBL/GenBank/DDBJ databases">
        <title>Draft genome of the hookworm Oesophagostomum dentatum.</title>
        <authorList>
            <person name="Mitreva M."/>
        </authorList>
    </citation>
    <scope>NUCLEOTIDE SEQUENCE [LARGE SCALE GENOMIC DNA]</scope>
    <source>
        <strain evidence="1 2">OD-Hann</strain>
    </source>
</reference>
<protein>
    <submittedName>
        <fullName evidence="1">Uncharacterized protein</fullName>
    </submittedName>
</protein>
<proteinExistence type="predicted"/>
<sequence length="210" mass="21784">MAMATLTVVFAHVFYPLNPRILVTLASQHCLENHVNHYTCNGSTSSLGTLSPPSTSAGTIAAPVACSSAITSNGVLPGSRVAAPQPHSVLSGHQNLYNSTTPLSYYHQSQWSQPAASRPQYPTSQTQTSTLTGSAFSLSYKPPQPPPMSTLLGRYQPAASALPFSYGATATPTQAFSTGAPNLQQVLASLVQQSQYANGTAGAGSGNTSQ</sequence>
<keyword evidence="2" id="KW-1185">Reference proteome</keyword>